<comment type="subcellular location">
    <subcellularLocation>
        <location evidence="1">Nucleus</location>
    </subcellularLocation>
</comment>
<dbReference type="PROSITE" id="PS00463">
    <property type="entry name" value="ZN2_CY6_FUNGAL_1"/>
    <property type="match status" value="1"/>
</dbReference>
<dbReference type="InterPro" id="IPR036864">
    <property type="entry name" value="Zn2-C6_fun-type_DNA-bd_sf"/>
</dbReference>
<keyword evidence="3" id="KW-0539">Nucleus</keyword>
<feature type="domain" description="Zn(2)-C6 fungal-type" evidence="5">
    <location>
        <begin position="71"/>
        <end position="102"/>
    </location>
</feature>
<evidence type="ECO:0000313" key="6">
    <source>
        <dbReference type="EMBL" id="PWN34596.1"/>
    </source>
</evidence>
<dbReference type="GO" id="GO:0008270">
    <property type="term" value="F:zinc ion binding"/>
    <property type="evidence" value="ECO:0007669"/>
    <property type="project" value="InterPro"/>
</dbReference>
<dbReference type="PANTHER" id="PTHR31001">
    <property type="entry name" value="UNCHARACTERIZED TRANSCRIPTIONAL REGULATORY PROTEIN"/>
    <property type="match status" value="1"/>
</dbReference>
<dbReference type="InParanoid" id="A0A316VAP5"/>
<dbReference type="GeneID" id="37023453"/>
<evidence type="ECO:0000256" key="3">
    <source>
        <dbReference type="ARBA" id="ARBA00023242"/>
    </source>
</evidence>
<dbReference type="CDD" id="cd00067">
    <property type="entry name" value="GAL4"/>
    <property type="match status" value="1"/>
</dbReference>
<feature type="compositionally biased region" description="Basic and acidic residues" evidence="4">
    <location>
        <begin position="53"/>
        <end position="62"/>
    </location>
</feature>
<feature type="compositionally biased region" description="Low complexity" evidence="4">
    <location>
        <begin position="723"/>
        <end position="733"/>
    </location>
</feature>
<dbReference type="SUPFAM" id="SSF57701">
    <property type="entry name" value="Zn2/Cys6 DNA-binding domain"/>
    <property type="match status" value="1"/>
</dbReference>
<dbReference type="InterPro" id="IPR001138">
    <property type="entry name" value="Zn2Cys6_DnaBD"/>
</dbReference>
<dbReference type="AlphaFoldDB" id="A0A316VAP5"/>
<dbReference type="STRING" id="1280837.A0A316VAP5"/>
<keyword evidence="7" id="KW-1185">Reference proteome</keyword>
<dbReference type="SMART" id="SM00906">
    <property type="entry name" value="Fungal_trans"/>
    <property type="match status" value="1"/>
</dbReference>
<dbReference type="InterPro" id="IPR050613">
    <property type="entry name" value="Sec_Metabolite_Reg"/>
</dbReference>
<feature type="compositionally biased region" description="Polar residues" evidence="4">
    <location>
        <begin position="698"/>
        <end position="722"/>
    </location>
</feature>
<evidence type="ECO:0000259" key="5">
    <source>
        <dbReference type="PROSITE" id="PS50048"/>
    </source>
</evidence>
<evidence type="ECO:0000256" key="2">
    <source>
        <dbReference type="ARBA" id="ARBA00022723"/>
    </source>
</evidence>
<dbReference type="GO" id="GO:0005634">
    <property type="term" value="C:nucleus"/>
    <property type="evidence" value="ECO:0007669"/>
    <property type="project" value="UniProtKB-SubCell"/>
</dbReference>
<sequence>MNPPFHQSDRRIPSGSSVGGSPNHVQPPNQYSSFWRMHGAPSSPTSTASPGGETKDGDDSSHPRKKRVHYSCEECHRRKQKCNRQCPCQHCLARGIPQRCKFTANVPASSGHGNGNASSESNANAGPSSSADVSELKQIMQDGFADILSRLGAEDQIAAANKQRKIQEEDEDDLVIVSSATAATSRGSKLLDMMQVNNAAAVMDPTLSLDSHTSIDHALYELSLRDPRGNGPLSKSLLACLPPKHEVQVLFDSYIEDVSNLRYPISLDTIKRSMERLPQMQQRGYITTDEIDSFSVIAAMLSQAVLRTERFDVIPNDIKTVYMGARKLVFACMKSLCISDILGRNSFEKCVALHLSARFLLMDRRMNEAWTNANNAVRCAQSIGLHRYDPTGKPIREAEEIRLMWCILRYDERSFSMMMERPTSIDDDVCSTTPPPASGNITVDDAIFIQRRFDLATFQGRILSLIHNKNGVRMRDTLALDKEIIAFRQSLPTDLRGHRKGYIQRFMMHSHTLQARMALLRPFFLRCVPRNASALTRQRQIAIRLACAEAACEDLTLREELVEEVQTVYGGEKVPGLARNHIRTPRWFTSLVILGCYMLTFNAHTHDGQISGATAESESNAERALAILPQARQHLKIFIDLAEKKQSAETTRDAALDREVSVVRMFLEKGSETTSERVNHASANDSSNLTTSRKRARTSGSTSAPSNTGHELSHSAPHSMQATPPSHHTPSSSEVGSHSGANGLQGEDLQAIFDAWFQSGINHANTGQELTQMFDIPSTEAMPPLTTFEAAMSLPNNQFPFNSTPTSKSDPATAAAAVQLASMQQIPQPPVTAGMTSQPSLYPSPPSFAASTPHSTRAAGEGEFWQGFINMLSTQSGKV</sequence>
<protein>
    <recommendedName>
        <fullName evidence="5">Zn(2)-C6 fungal-type domain-containing protein</fullName>
    </recommendedName>
</protein>
<gene>
    <name evidence="6" type="ORF">FA14DRAFT_188677</name>
</gene>
<feature type="compositionally biased region" description="Polar residues" evidence="4">
    <location>
        <begin position="14"/>
        <end position="33"/>
    </location>
</feature>
<feature type="compositionally biased region" description="Low complexity" evidence="4">
    <location>
        <begin position="39"/>
        <end position="52"/>
    </location>
</feature>
<evidence type="ECO:0000256" key="1">
    <source>
        <dbReference type="ARBA" id="ARBA00004123"/>
    </source>
</evidence>
<name>A0A316VAP5_9BASI</name>
<dbReference type="Proteomes" id="UP000245771">
    <property type="component" value="Unassembled WGS sequence"/>
</dbReference>
<feature type="region of interest" description="Disordered" evidence="4">
    <location>
        <begin position="831"/>
        <end position="857"/>
    </location>
</feature>
<dbReference type="Gene3D" id="4.10.240.10">
    <property type="entry name" value="Zn(2)-C6 fungal-type DNA-binding domain"/>
    <property type="match status" value="1"/>
</dbReference>
<feature type="compositionally biased region" description="Polar residues" evidence="4">
    <location>
        <begin position="681"/>
        <end position="691"/>
    </location>
</feature>
<feature type="region of interest" description="Disordered" evidence="4">
    <location>
        <begin position="670"/>
        <end position="744"/>
    </location>
</feature>
<feature type="region of interest" description="Disordered" evidence="4">
    <location>
        <begin position="109"/>
        <end position="133"/>
    </location>
</feature>
<dbReference type="PROSITE" id="PS50048">
    <property type="entry name" value="ZN2_CY6_FUNGAL_2"/>
    <property type="match status" value="1"/>
</dbReference>
<feature type="compositionally biased region" description="Basic and acidic residues" evidence="4">
    <location>
        <begin position="670"/>
        <end position="679"/>
    </location>
</feature>
<dbReference type="PANTHER" id="PTHR31001:SF87">
    <property type="entry name" value="COL-21"/>
    <property type="match status" value="1"/>
</dbReference>
<dbReference type="OrthoDB" id="4934715at2759"/>
<evidence type="ECO:0000313" key="7">
    <source>
        <dbReference type="Proteomes" id="UP000245771"/>
    </source>
</evidence>
<keyword evidence="2" id="KW-0479">Metal-binding</keyword>
<dbReference type="SMART" id="SM00066">
    <property type="entry name" value="GAL4"/>
    <property type="match status" value="1"/>
</dbReference>
<feature type="region of interest" description="Disordered" evidence="4">
    <location>
        <begin position="1"/>
        <end position="65"/>
    </location>
</feature>
<dbReference type="InterPro" id="IPR007219">
    <property type="entry name" value="XnlR_reg_dom"/>
</dbReference>
<organism evidence="6 7">
    <name type="scientific">Meira miltonrushii</name>
    <dbReference type="NCBI Taxonomy" id="1280837"/>
    <lineage>
        <taxon>Eukaryota</taxon>
        <taxon>Fungi</taxon>
        <taxon>Dikarya</taxon>
        <taxon>Basidiomycota</taxon>
        <taxon>Ustilaginomycotina</taxon>
        <taxon>Exobasidiomycetes</taxon>
        <taxon>Exobasidiales</taxon>
        <taxon>Brachybasidiaceae</taxon>
        <taxon>Meira</taxon>
    </lineage>
</organism>
<proteinExistence type="predicted"/>
<dbReference type="GO" id="GO:0003677">
    <property type="term" value="F:DNA binding"/>
    <property type="evidence" value="ECO:0007669"/>
    <property type="project" value="InterPro"/>
</dbReference>
<dbReference type="EMBL" id="KZ819603">
    <property type="protein sequence ID" value="PWN34596.1"/>
    <property type="molecule type" value="Genomic_DNA"/>
</dbReference>
<dbReference type="CDD" id="cd12148">
    <property type="entry name" value="fungal_TF_MHR"/>
    <property type="match status" value="1"/>
</dbReference>
<reference evidence="6 7" key="1">
    <citation type="journal article" date="2018" name="Mol. Biol. Evol.">
        <title>Broad Genomic Sampling Reveals a Smut Pathogenic Ancestry of the Fungal Clade Ustilaginomycotina.</title>
        <authorList>
            <person name="Kijpornyongpan T."/>
            <person name="Mondo S.J."/>
            <person name="Barry K."/>
            <person name="Sandor L."/>
            <person name="Lee J."/>
            <person name="Lipzen A."/>
            <person name="Pangilinan J."/>
            <person name="LaButti K."/>
            <person name="Hainaut M."/>
            <person name="Henrissat B."/>
            <person name="Grigoriev I.V."/>
            <person name="Spatafora J.W."/>
            <person name="Aime M.C."/>
        </authorList>
    </citation>
    <scope>NUCLEOTIDE SEQUENCE [LARGE SCALE GENOMIC DNA]</scope>
    <source>
        <strain evidence="6 7">MCA 3882</strain>
    </source>
</reference>
<dbReference type="RefSeq" id="XP_025354898.1">
    <property type="nucleotide sequence ID" value="XM_025501672.1"/>
</dbReference>
<dbReference type="GO" id="GO:0000981">
    <property type="term" value="F:DNA-binding transcription factor activity, RNA polymerase II-specific"/>
    <property type="evidence" value="ECO:0007669"/>
    <property type="project" value="InterPro"/>
</dbReference>
<evidence type="ECO:0000256" key="4">
    <source>
        <dbReference type="SAM" id="MobiDB-lite"/>
    </source>
</evidence>
<accession>A0A316VAP5</accession>
<feature type="compositionally biased region" description="Low complexity" evidence="4">
    <location>
        <begin position="109"/>
        <end position="131"/>
    </location>
</feature>
<dbReference type="GO" id="GO:0006351">
    <property type="term" value="P:DNA-templated transcription"/>
    <property type="evidence" value="ECO:0007669"/>
    <property type="project" value="InterPro"/>
</dbReference>